<accession>A0ABR5A695</accession>
<name>A0ABR5A695_9BACL</name>
<dbReference type="PRINTS" id="PR00598">
    <property type="entry name" value="HTHMARR"/>
</dbReference>
<keyword evidence="1" id="KW-0805">Transcription regulation</keyword>
<dbReference type="PROSITE" id="PS50995">
    <property type="entry name" value="HTH_MARR_2"/>
    <property type="match status" value="1"/>
</dbReference>
<dbReference type="SUPFAM" id="SSF46785">
    <property type="entry name" value="Winged helix' DNA-binding domain"/>
    <property type="match status" value="1"/>
</dbReference>
<gene>
    <name evidence="7" type="ORF">SD71_07310</name>
</gene>
<keyword evidence="3" id="KW-0238">DNA-binding</keyword>
<proteinExistence type="predicted"/>
<keyword evidence="2" id="KW-0843">Virulence</keyword>
<evidence type="ECO:0000259" key="6">
    <source>
        <dbReference type="PROSITE" id="PS50995"/>
    </source>
</evidence>
<dbReference type="Gene3D" id="1.10.10.10">
    <property type="entry name" value="Winged helix-like DNA-binding domain superfamily/Winged helix DNA-binding domain"/>
    <property type="match status" value="1"/>
</dbReference>
<evidence type="ECO:0000256" key="1">
    <source>
        <dbReference type="ARBA" id="ARBA00023015"/>
    </source>
</evidence>
<sequence>MFLSLYKTNHLMVKKLEEQLQQYDLTLARLCVLVSLSSCGRPMLPSEISDDLAVTRANISGLLNALENKGLVSREFDASNRRRVLVHLTEAGTKLLEHVYPIYNESISRDITNKLSTDEQDTLIRLVKKLG</sequence>
<evidence type="ECO:0000313" key="7">
    <source>
        <dbReference type="EMBL" id="KIL36551.1"/>
    </source>
</evidence>
<dbReference type="PANTHER" id="PTHR33164">
    <property type="entry name" value="TRANSCRIPTIONAL REGULATOR, MARR FAMILY"/>
    <property type="match status" value="1"/>
</dbReference>
<evidence type="ECO:0000256" key="5">
    <source>
        <dbReference type="ARBA" id="ARBA00040307"/>
    </source>
</evidence>
<dbReference type="EMBL" id="JXAL01000007">
    <property type="protein sequence ID" value="KIL36551.1"/>
    <property type="molecule type" value="Genomic_DNA"/>
</dbReference>
<dbReference type="PROSITE" id="PS01117">
    <property type="entry name" value="HTH_MARR_1"/>
    <property type="match status" value="1"/>
</dbReference>
<dbReference type="SMART" id="SM00347">
    <property type="entry name" value="HTH_MARR"/>
    <property type="match status" value="1"/>
</dbReference>
<evidence type="ECO:0000256" key="4">
    <source>
        <dbReference type="ARBA" id="ARBA00023163"/>
    </source>
</evidence>
<dbReference type="InterPro" id="IPR055166">
    <property type="entry name" value="Transc_reg_Sar_Rot_HTH"/>
</dbReference>
<keyword evidence="8" id="KW-1185">Reference proteome</keyword>
<dbReference type="InterPro" id="IPR039422">
    <property type="entry name" value="MarR/SlyA-like"/>
</dbReference>
<comment type="caution">
    <text evidence="7">The sequence shown here is derived from an EMBL/GenBank/DDBJ whole genome shotgun (WGS) entry which is preliminary data.</text>
</comment>
<dbReference type="Pfam" id="PF22381">
    <property type="entry name" value="Staph_reg_Sar_Rot"/>
    <property type="match status" value="1"/>
</dbReference>
<evidence type="ECO:0000313" key="8">
    <source>
        <dbReference type="Proteomes" id="UP000054526"/>
    </source>
</evidence>
<dbReference type="InterPro" id="IPR036390">
    <property type="entry name" value="WH_DNA-bd_sf"/>
</dbReference>
<dbReference type="InterPro" id="IPR036388">
    <property type="entry name" value="WH-like_DNA-bd_sf"/>
</dbReference>
<dbReference type="InterPro" id="IPR000835">
    <property type="entry name" value="HTH_MarR-typ"/>
</dbReference>
<dbReference type="PANTHER" id="PTHR33164:SF43">
    <property type="entry name" value="HTH-TYPE TRANSCRIPTIONAL REPRESSOR YETL"/>
    <property type="match status" value="1"/>
</dbReference>
<evidence type="ECO:0000256" key="3">
    <source>
        <dbReference type="ARBA" id="ARBA00023125"/>
    </source>
</evidence>
<feature type="domain" description="HTH marR-type" evidence="6">
    <location>
        <begin position="1"/>
        <end position="131"/>
    </location>
</feature>
<protein>
    <recommendedName>
        <fullName evidence="5">HTH-type transcriptional regulator MgrA</fullName>
    </recommendedName>
</protein>
<organism evidence="7 8">
    <name type="scientific">Cohnella kolymensis</name>
    <dbReference type="NCBI Taxonomy" id="1590652"/>
    <lineage>
        <taxon>Bacteria</taxon>
        <taxon>Bacillati</taxon>
        <taxon>Bacillota</taxon>
        <taxon>Bacilli</taxon>
        <taxon>Bacillales</taxon>
        <taxon>Paenibacillaceae</taxon>
        <taxon>Cohnella</taxon>
    </lineage>
</organism>
<dbReference type="Proteomes" id="UP000054526">
    <property type="component" value="Unassembled WGS sequence"/>
</dbReference>
<keyword evidence="4" id="KW-0804">Transcription</keyword>
<dbReference type="InterPro" id="IPR023187">
    <property type="entry name" value="Tscrpt_reg_MarR-type_CS"/>
</dbReference>
<evidence type="ECO:0000256" key="2">
    <source>
        <dbReference type="ARBA" id="ARBA00023026"/>
    </source>
</evidence>
<reference evidence="7 8" key="1">
    <citation type="submission" date="2014-12" db="EMBL/GenBank/DDBJ databases">
        <title>Draft genome sequence of Cohnella kolymensis strain B-2846.</title>
        <authorList>
            <person name="Karlyshev A.V."/>
            <person name="Kudryashova E.B."/>
        </authorList>
    </citation>
    <scope>NUCLEOTIDE SEQUENCE [LARGE SCALE GENOMIC DNA]</scope>
    <source>
        <strain evidence="7 8">VKM B-2846</strain>
    </source>
</reference>